<keyword evidence="5" id="KW-1133">Transmembrane helix</keyword>
<sequence length="227" mass="24875">MATDLRPDPFDTLRVSHDDHGEQRAASERSRAIRRRLRSVRDFVILVVAAFVTAIVVETFFIQAFFIPSGSMEETLNIDDWVVVNKLAYRFGDVQRGDVVVFDEITLGVGAPESITGSVTRTIGEALGTRTPGVELIKRVIAVGGETIEIRGGVIYIDGLMLLEEYLAPGTVMPSFGPVTVPPGEVFVMGDNRNRSKDSRVFGTVPVDVIVGRALAVVWPMENWNGL</sequence>
<dbReference type="GO" id="GO:0016020">
    <property type="term" value="C:membrane"/>
    <property type="evidence" value="ECO:0007669"/>
    <property type="project" value="InterPro"/>
</dbReference>
<comment type="similarity">
    <text evidence="2">Belongs to the peptidase S26 family.</text>
</comment>
<dbReference type="PANTHER" id="PTHR43390:SF1">
    <property type="entry name" value="CHLOROPLAST PROCESSING PEPTIDASE"/>
    <property type="match status" value="1"/>
</dbReference>
<reference evidence="7" key="1">
    <citation type="submission" date="2018-06" db="EMBL/GenBank/DDBJ databases">
        <authorList>
            <person name="Zhirakovskaya E."/>
        </authorList>
    </citation>
    <scope>NUCLEOTIDE SEQUENCE</scope>
</reference>
<dbReference type="InterPro" id="IPR019757">
    <property type="entry name" value="Pept_S26A_signal_pept_1_Lys-AS"/>
</dbReference>
<dbReference type="EC" id="3.4.21.89" evidence="3"/>
<dbReference type="AlphaFoldDB" id="A0A3B0T3N0"/>
<evidence type="ECO:0000256" key="4">
    <source>
        <dbReference type="ARBA" id="ARBA00022801"/>
    </source>
</evidence>
<dbReference type="EMBL" id="UOEK01000519">
    <property type="protein sequence ID" value="VAW09052.1"/>
    <property type="molecule type" value="Genomic_DNA"/>
</dbReference>
<dbReference type="CDD" id="cd06530">
    <property type="entry name" value="S26_SPase_I"/>
    <property type="match status" value="1"/>
</dbReference>
<evidence type="ECO:0000256" key="1">
    <source>
        <dbReference type="ARBA" id="ARBA00000677"/>
    </source>
</evidence>
<dbReference type="PANTHER" id="PTHR43390">
    <property type="entry name" value="SIGNAL PEPTIDASE I"/>
    <property type="match status" value="1"/>
</dbReference>
<evidence type="ECO:0000313" key="7">
    <source>
        <dbReference type="EMBL" id="VAW09052.1"/>
    </source>
</evidence>
<dbReference type="PROSITE" id="PS00761">
    <property type="entry name" value="SPASE_I_3"/>
    <property type="match status" value="1"/>
</dbReference>
<evidence type="ECO:0000256" key="5">
    <source>
        <dbReference type="SAM" id="Phobius"/>
    </source>
</evidence>
<keyword evidence="4 7" id="KW-0378">Hydrolase</keyword>
<organism evidence="7">
    <name type="scientific">hydrothermal vent metagenome</name>
    <dbReference type="NCBI Taxonomy" id="652676"/>
    <lineage>
        <taxon>unclassified sequences</taxon>
        <taxon>metagenomes</taxon>
        <taxon>ecological metagenomes</taxon>
    </lineage>
</organism>
<dbReference type="NCBIfam" id="TIGR02227">
    <property type="entry name" value="sigpep_I_bact"/>
    <property type="match status" value="1"/>
</dbReference>
<dbReference type="InterPro" id="IPR019758">
    <property type="entry name" value="Pept_S26A_signal_pept_1_CS"/>
</dbReference>
<gene>
    <name evidence="7" type="ORF">MNBD_ACTINO02-2646</name>
</gene>
<evidence type="ECO:0000259" key="6">
    <source>
        <dbReference type="Pfam" id="PF10502"/>
    </source>
</evidence>
<comment type="catalytic activity">
    <reaction evidence="1">
        <text>Cleavage of hydrophobic, N-terminal signal or leader sequences from secreted and periplasmic proteins.</text>
        <dbReference type="EC" id="3.4.21.89"/>
    </reaction>
</comment>
<dbReference type="Gene3D" id="2.10.109.10">
    <property type="entry name" value="Umud Fragment, subunit A"/>
    <property type="match status" value="1"/>
</dbReference>
<keyword evidence="5" id="KW-0812">Transmembrane</keyword>
<protein>
    <recommendedName>
        <fullName evidence="3">signal peptidase I</fullName>
        <ecNumber evidence="3">3.4.21.89</ecNumber>
    </recommendedName>
</protein>
<feature type="transmembrane region" description="Helical" evidence="5">
    <location>
        <begin position="43"/>
        <end position="66"/>
    </location>
</feature>
<dbReference type="InterPro" id="IPR019533">
    <property type="entry name" value="Peptidase_S26"/>
</dbReference>
<dbReference type="SUPFAM" id="SSF51306">
    <property type="entry name" value="LexA/Signal peptidase"/>
    <property type="match status" value="1"/>
</dbReference>
<dbReference type="InterPro" id="IPR036286">
    <property type="entry name" value="LexA/Signal_pep-like_sf"/>
</dbReference>
<dbReference type="Pfam" id="PF10502">
    <property type="entry name" value="Peptidase_S26"/>
    <property type="match status" value="1"/>
</dbReference>
<name>A0A3B0T3N0_9ZZZZ</name>
<dbReference type="GO" id="GO:0006465">
    <property type="term" value="P:signal peptide processing"/>
    <property type="evidence" value="ECO:0007669"/>
    <property type="project" value="InterPro"/>
</dbReference>
<dbReference type="InterPro" id="IPR000223">
    <property type="entry name" value="Pept_S26A_signal_pept_1"/>
</dbReference>
<dbReference type="PROSITE" id="PS00760">
    <property type="entry name" value="SPASE_I_2"/>
    <property type="match status" value="1"/>
</dbReference>
<dbReference type="GO" id="GO:0004252">
    <property type="term" value="F:serine-type endopeptidase activity"/>
    <property type="evidence" value="ECO:0007669"/>
    <property type="project" value="InterPro"/>
</dbReference>
<accession>A0A3B0T3N0</accession>
<dbReference type="GO" id="GO:0009003">
    <property type="term" value="F:signal peptidase activity"/>
    <property type="evidence" value="ECO:0007669"/>
    <property type="project" value="UniProtKB-EC"/>
</dbReference>
<feature type="domain" description="Peptidase S26" evidence="6">
    <location>
        <begin position="41"/>
        <end position="219"/>
    </location>
</feature>
<evidence type="ECO:0000256" key="3">
    <source>
        <dbReference type="ARBA" id="ARBA00013208"/>
    </source>
</evidence>
<proteinExistence type="inferred from homology"/>
<keyword evidence="5" id="KW-0472">Membrane</keyword>
<dbReference type="PRINTS" id="PR00727">
    <property type="entry name" value="LEADERPTASE"/>
</dbReference>
<evidence type="ECO:0000256" key="2">
    <source>
        <dbReference type="ARBA" id="ARBA00009370"/>
    </source>
</evidence>